<reference evidence="2 3" key="1">
    <citation type="submission" date="2019-06" db="EMBL/GenBank/DDBJ databases">
        <title>A chromosome-scale genome assembly of the striped catfish, Pangasianodon hypophthalmus.</title>
        <authorList>
            <person name="Wen M."/>
            <person name="Zahm M."/>
            <person name="Roques C."/>
            <person name="Cabau C."/>
            <person name="Klopp C."/>
            <person name="Donnadieu C."/>
            <person name="Jouanno E."/>
            <person name="Avarre J.-C."/>
            <person name="Campet M."/>
            <person name="Ha T.T.T."/>
            <person name="Dugue R."/>
            <person name="Lampietro C."/>
            <person name="Louis A."/>
            <person name="Herpin A."/>
            <person name="Echchiki A."/>
            <person name="Berthelot C."/>
            <person name="Parey E."/>
            <person name="Roest-Crollius H."/>
            <person name="Braasch I."/>
            <person name="Postlethwait J."/>
            <person name="Bobe J."/>
            <person name="Montfort J."/>
            <person name="Bouchez O."/>
            <person name="Begum T."/>
            <person name="Schartl M."/>
            <person name="Guiguen Y."/>
        </authorList>
    </citation>
    <scope>NUCLEOTIDE SEQUENCE [LARGE SCALE GENOMIC DNA]</scope>
    <source>
        <strain evidence="2 3">Indonesia</strain>
        <tissue evidence="2">Blood</tissue>
    </source>
</reference>
<proteinExistence type="predicted"/>
<dbReference type="Proteomes" id="UP000327468">
    <property type="component" value="Chromosome 1"/>
</dbReference>
<name>A0A5N5Q4I8_PANHP</name>
<sequence length="89" mass="10026">MKWQTGEAESTSNLCVEKMPAKGKENMEDVKEEGRVDVETLCAPVCIAALSPSSRCLPAPSSCDERQSTLHHHLRERWHEMEEGGRMSR</sequence>
<evidence type="ECO:0000256" key="1">
    <source>
        <dbReference type="SAM" id="MobiDB-lite"/>
    </source>
</evidence>
<evidence type="ECO:0000313" key="3">
    <source>
        <dbReference type="Proteomes" id="UP000327468"/>
    </source>
</evidence>
<comment type="caution">
    <text evidence="2">The sequence shown here is derived from an EMBL/GenBank/DDBJ whole genome shotgun (WGS) entry which is preliminary data.</text>
</comment>
<feature type="region of interest" description="Disordered" evidence="1">
    <location>
        <begin position="1"/>
        <end position="31"/>
    </location>
</feature>
<organism evidence="2 3">
    <name type="scientific">Pangasianodon hypophthalmus</name>
    <name type="common">Striped catfish</name>
    <name type="synonym">Helicophagus hypophthalmus</name>
    <dbReference type="NCBI Taxonomy" id="310915"/>
    <lineage>
        <taxon>Eukaryota</taxon>
        <taxon>Metazoa</taxon>
        <taxon>Chordata</taxon>
        <taxon>Craniata</taxon>
        <taxon>Vertebrata</taxon>
        <taxon>Euteleostomi</taxon>
        <taxon>Actinopterygii</taxon>
        <taxon>Neopterygii</taxon>
        <taxon>Teleostei</taxon>
        <taxon>Ostariophysi</taxon>
        <taxon>Siluriformes</taxon>
        <taxon>Pangasiidae</taxon>
        <taxon>Pangasianodon</taxon>
    </lineage>
</organism>
<evidence type="ECO:0000313" key="2">
    <source>
        <dbReference type="EMBL" id="KAB5586880.1"/>
    </source>
</evidence>
<dbReference type="AlphaFoldDB" id="A0A5N5Q4I8"/>
<keyword evidence="3" id="KW-1185">Reference proteome</keyword>
<accession>A0A5N5Q4I8</accession>
<protein>
    <submittedName>
        <fullName evidence="2">Uncharacterized protein</fullName>
    </submittedName>
</protein>
<dbReference type="EMBL" id="VFJC01000002">
    <property type="protein sequence ID" value="KAB5586880.1"/>
    <property type="molecule type" value="Genomic_DNA"/>
</dbReference>
<feature type="compositionally biased region" description="Basic and acidic residues" evidence="1">
    <location>
        <begin position="19"/>
        <end position="31"/>
    </location>
</feature>
<gene>
    <name evidence="2" type="ORF">PHYPO_G00006520</name>
</gene>